<keyword evidence="1" id="KW-0812">Transmembrane</keyword>
<keyword evidence="1" id="KW-1133">Transmembrane helix</keyword>
<dbReference type="EMBL" id="JNBR01000547">
    <property type="protein sequence ID" value="OQR91246.1"/>
    <property type="molecule type" value="Genomic_DNA"/>
</dbReference>
<sequence length="267" mass="29921">MEWLYVTAVIPVKDYCMYGFLGGPRPLRLGQLVNLHKAATIPLVVGLMHNYDNFTPSAYVYLACHGSLAIAWLLKSRIMPDRIFSERMTLPSSVLCLGVFGGYWAAGFIIVSERVESSNLVLCLMIMLHSIGLLCLLCTDTQKFYQLRARPGLITDGWLTWSRNTNYLGTFFVYLSYAILAQHWIPYAWLAIMVAFSYLSSMVAKDISLRKKDGAEQYMQQAWFFLPNVFGWSHQLLYAPVSVTPQVVPTTGPPLAEVAASKAPATT</sequence>
<feature type="transmembrane region" description="Helical" evidence="1">
    <location>
        <begin position="94"/>
        <end position="112"/>
    </location>
</feature>
<reference evidence="2 3" key="1">
    <citation type="journal article" date="2014" name="Genome Biol. Evol.">
        <title>The secreted proteins of Achlya hypogyna and Thraustotheca clavata identify the ancestral oomycete secretome and reveal gene acquisitions by horizontal gene transfer.</title>
        <authorList>
            <person name="Misner I."/>
            <person name="Blouin N."/>
            <person name="Leonard G."/>
            <person name="Richards T.A."/>
            <person name="Lane C.E."/>
        </authorList>
    </citation>
    <scope>NUCLEOTIDE SEQUENCE [LARGE SCALE GENOMIC DNA]</scope>
    <source>
        <strain evidence="2 3">ATCC 48635</strain>
    </source>
</reference>
<dbReference type="Gene3D" id="1.20.120.1630">
    <property type="match status" value="1"/>
</dbReference>
<keyword evidence="1" id="KW-0472">Membrane</keyword>
<name>A0A1V9YZQ4_ACHHY</name>
<evidence type="ECO:0000256" key="1">
    <source>
        <dbReference type="SAM" id="Phobius"/>
    </source>
</evidence>
<dbReference type="OrthoDB" id="67965at2759"/>
<comment type="caution">
    <text evidence="2">The sequence shown here is derived from an EMBL/GenBank/DDBJ whole genome shotgun (WGS) entry which is preliminary data.</text>
</comment>
<organism evidence="2 3">
    <name type="scientific">Achlya hypogyna</name>
    <name type="common">Oomycete</name>
    <name type="synonym">Protoachlya hypogyna</name>
    <dbReference type="NCBI Taxonomy" id="1202772"/>
    <lineage>
        <taxon>Eukaryota</taxon>
        <taxon>Sar</taxon>
        <taxon>Stramenopiles</taxon>
        <taxon>Oomycota</taxon>
        <taxon>Saprolegniomycetes</taxon>
        <taxon>Saprolegniales</taxon>
        <taxon>Achlyaceae</taxon>
        <taxon>Achlya</taxon>
    </lineage>
</organism>
<feature type="transmembrane region" description="Helical" evidence="1">
    <location>
        <begin position="186"/>
        <end position="204"/>
    </location>
</feature>
<keyword evidence="3" id="KW-1185">Reference proteome</keyword>
<feature type="transmembrane region" description="Helical" evidence="1">
    <location>
        <begin position="58"/>
        <end position="74"/>
    </location>
</feature>
<evidence type="ECO:0000313" key="3">
    <source>
        <dbReference type="Proteomes" id="UP000243579"/>
    </source>
</evidence>
<feature type="transmembrane region" description="Helical" evidence="1">
    <location>
        <begin position="160"/>
        <end position="180"/>
    </location>
</feature>
<gene>
    <name evidence="2" type="ORF">ACHHYP_04851</name>
</gene>
<dbReference type="Proteomes" id="UP000243579">
    <property type="component" value="Unassembled WGS sequence"/>
</dbReference>
<protein>
    <recommendedName>
        <fullName evidence="4">Steroid 5-alpha reductase C-terminal domain-containing protein</fullName>
    </recommendedName>
</protein>
<evidence type="ECO:0008006" key="4">
    <source>
        <dbReference type="Google" id="ProtNLM"/>
    </source>
</evidence>
<feature type="transmembrane region" description="Helical" evidence="1">
    <location>
        <begin position="118"/>
        <end position="139"/>
    </location>
</feature>
<proteinExistence type="predicted"/>
<accession>A0A1V9YZQ4</accession>
<evidence type="ECO:0000313" key="2">
    <source>
        <dbReference type="EMBL" id="OQR91246.1"/>
    </source>
</evidence>
<dbReference type="AlphaFoldDB" id="A0A1V9YZQ4"/>